<name>A0A1E5KWC5_9ENTE</name>
<reference evidence="5 6" key="1">
    <citation type="submission" date="2016-09" db="EMBL/GenBank/DDBJ databases">
        <authorList>
            <person name="Capua I."/>
            <person name="De Benedictis P."/>
            <person name="Joannis T."/>
            <person name="Lombin L.H."/>
            <person name="Cattoli G."/>
        </authorList>
    </citation>
    <scope>NUCLEOTIDE SEQUENCE [LARGE SCALE GENOMIC DNA]</scope>
    <source>
        <strain evidence="5 6">LMG 25899</strain>
    </source>
</reference>
<dbReference type="Gene3D" id="3.20.80.10">
    <property type="entry name" value="Regulatory factor, effector binding domain"/>
    <property type="match status" value="1"/>
</dbReference>
<dbReference type="Pfam" id="PF12833">
    <property type="entry name" value="HTH_18"/>
    <property type="match status" value="1"/>
</dbReference>
<dbReference type="SMART" id="SM00342">
    <property type="entry name" value="HTH_ARAC"/>
    <property type="match status" value="1"/>
</dbReference>
<keyword evidence="3" id="KW-0804">Transcription</keyword>
<feature type="domain" description="HTH araC/xylS-type" evidence="4">
    <location>
        <begin position="8"/>
        <end position="105"/>
    </location>
</feature>
<dbReference type="InterPro" id="IPR009057">
    <property type="entry name" value="Homeodomain-like_sf"/>
</dbReference>
<evidence type="ECO:0000259" key="4">
    <source>
        <dbReference type="PROSITE" id="PS01124"/>
    </source>
</evidence>
<keyword evidence="1" id="KW-0805">Transcription regulation</keyword>
<dbReference type="PROSITE" id="PS01124">
    <property type="entry name" value="HTH_ARAC_FAMILY_2"/>
    <property type="match status" value="1"/>
</dbReference>
<dbReference type="InterPro" id="IPR011256">
    <property type="entry name" value="Reg_factor_effector_dom_sf"/>
</dbReference>
<dbReference type="Gene3D" id="1.10.10.60">
    <property type="entry name" value="Homeodomain-like"/>
    <property type="match status" value="2"/>
</dbReference>
<comment type="caution">
    <text evidence="5">The sequence shown here is derived from an EMBL/GenBank/DDBJ whole genome shotgun (WGS) entry which is preliminary data.</text>
</comment>
<dbReference type="InterPro" id="IPR010499">
    <property type="entry name" value="AraC_E-bd"/>
</dbReference>
<evidence type="ECO:0000313" key="6">
    <source>
        <dbReference type="Proteomes" id="UP000095256"/>
    </source>
</evidence>
<evidence type="ECO:0000256" key="1">
    <source>
        <dbReference type="ARBA" id="ARBA00023015"/>
    </source>
</evidence>
<dbReference type="SUPFAM" id="SSF55136">
    <property type="entry name" value="Probable bacterial effector-binding domain"/>
    <property type="match status" value="1"/>
</dbReference>
<organism evidence="5 6">
    <name type="scientific">Enterococcus rivorum</name>
    <dbReference type="NCBI Taxonomy" id="762845"/>
    <lineage>
        <taxon>Bacteria</taxon>
        <taxon>Bacillati</taxon>
        <taxon>Bacillota</taxon>
        <taxon>Bacilli</taxon>
        <taxon>Lactobacillales</taxon>
        <taxon>Enterococcaceae</taxon>
        <taxon>Enterococcus</taxon>
    </lineage>
</organism>
<evidence type="ECO:0000256" key="2">
    <source>
        <dbReference type="ARBA" id="ARBA00023125"/>
    </source>
</evidence>
<dbReference type="Pfam" id="PF06445">
    <property type="entry name" value="GyrI-like"/>
    <property type="match status" value="1"/>
</dbReference>
<accession>A0A1E5KWC5</accession>
<dbReference type="EMBL" id="MIEK01000026">
    <property type="protein sequence ID" value="OEH82174.1"/>
    <property type="molecule type" value="Genomic_DNA"/>
</dbReference>
<proteinExistence type="predicted"/>
<keyword evidence="6" id="KW-1185">Reference proteome</keyword>
<dbReference type="PANTHER" id="PTHR47504:SF5">
    <property type="entry name" value="RIGHT ORIGIN-BINDING PROTEIN"/>
    <property type="match status" value="1"/>
</dbReference>
<dbReference type="SUPFAM" id="SSF46689">
    <property type="entry name" value="Homeodomain-like"/>
    <property type="match status" value="2"/>
</dbReference>
<dbReference type="OrthoDB" id="9801123at2"/>
<gene>
    <name evidence="5" type="ORF">BCR26_13960</name>
</gene>
<evidence type="ECO:0000256" key="3">
    <source>
        <dbReference type="ARBA" id="ARBA00023163"/>
    </source>
</evidence>
<dbReference type="STRING" id="762845.BCR26_13960"/>
<keyword evidence="2" id="KW-0238">DNA-binding</keyword>
<dbReference type="InterPro" id="IPR029442">
    <property type="entry name" value="GyrI-like"/>
</dbReference>
<dbReference type="PANTHER" id="PTHR47504">
    <property type="entry name" value="RIGHT ORIGIN-BINDING PROTEIN"/>
    <property type="match status" value="1"/>
</dbReference>
<protein>
    <submittedName>
        <fullName evidence="5">AraC family transcriptional regulator</fullName>
    </submittedName>
</protein>
<dbReference type="InterPro" id="IPR050959">
    <property type="entry name" value="MarA-like"/>
</dbReference>
<evidence type="ECO:0000313" key="5">
    <source>
        <dbReference type="EMBL" id="OEH82174.1"/>
    </source>
</evidence>
<dbReference type="GO" id="GO:0003700">
    <property type="term" value="F:DNA-binding transcription factor activity"/>
    <property type="evidence" value="ECO:0007669"/>
    <property type="project" value="InterPro"/>
</dbReference>
<dbReference type="GO" id="GO:0043565">
    <property type="term" value="F:sequence-specific DNA binding"/>
    <property type="evidence" value="ECO:0007669"/>
    <property type="project" value="InterPro"/>
</dbReference>
<dbReference type="InterPro" id="IPR018060">
    <property type="entry name" value="HTH_AraC"/>
</dbReference>
<dbReference type="Proteomes" id="UP000095256">
    <property type="component" value="Unassembled WGS sequence"/>
</dbReference>
<dbReference type="SMART" id="SM00871">
    <property type="entry name" value="AraC_E_bind"/>
    <property type="match status" value="1"/>
</dbReference>
<dbReference type="AlphaFoldDB" id="A0A1E5KWC5"/>
<dbReference type="RefSeq" id="WP_069698825.1">
    <property type="nucleotide sequence ID" value="NZ_JAGGMA010000014.1"/>
</dbReference>
<sequence length="285" mass="32691">MEWVERLENTLEYIETHLTQVISTKEIARIAYCSEYHYQRIFSYMVGIPLSEYVRKRRISLAGSDLQAGMKVIYVAVKYGYDSPNSFARAFKQLQGFPPSQAQQPGIKLKSFPRIKFHISIRGDVEMEYRIEKLPAFRIVGEKLPLSKSMEENFKEVPAFWNKVATEGRLQELLPLNNQEPKGVLGVSAGFLSENEDNAYYIAVASDQSKPEQLAEYQINSFTWAIFSGEGSMPNSIQELEKKIVTDWLPSSGYEYDNGPDIELYLDNNPMNATFEVWIPVKQLN</sequence>